<dbReference type="SUPFAM" id="SSF52058">
    <property type="entry name" value="L domain-like"/>
    <property type="match status" value="1"/>
</dbReference>
<dbReference type="InterPro" id="IPR032675">
    <property type="entry name" value="LRR_dom_sf"/>
</dbReference>
<organism evidence="1 2">
    <name type="scientific">Chaetoceros tenuissimus</name>
    <dbReference type="NCBI Taxonomy" id="426638"/>
    <lineage>
        <taxon>Eukaryota</taxon>
        <taxon>Sar</taxon>
        <taxon>Stramenopiles</taxon>
        <taxon>Ochrophyta</taxon>
        <taxon>Bacillariophyta</taxon>
        <taxon>Coscinodiscophyceae</taxon>
        <taxon>Chaetocerotophycidae</taxon>
        <taxon>Chaetocerotales</taxon>
        <taxon>Chaetocerotaceae</taxon>
        <taxon>Chaetoceros</taxon>
    </lineage>
</organism>
<evidence type="ECO:0000313" key="2">
    <source>
        <dbReference type="Proteomes" id="UP001054902"/>
    </source>
</evidence>
<dbReference type="InterPro" id="IPR026906">
    <property type="entry name" value="LRR_5"/>
</dbReference>
<evidence type="ECO:0000313" key="1">
    <source>
        <dbReference type="EMBL" id="GFH50095.1"/>
    </source>
</evidence>
<dbReference type="AlphaFoldDB" id="A0AAD3CS69"/>
<dbReference type="Pfam" id="PF13306">
    <property type="entry name" value="LRR_5"/>
    <property type="match status" value="1"/>
</dbReference>
<comment type="caution">
    <text evidence="1">The sequence shown here is derived from an EMBL/GenBank/DDBJ whole genome shotgun (WGS) entry which is preliminary data.</text>
</comment>
<keyword evidence="2" id="KW-1185">Reference proteome</keyword>
<gene>
    <name evidence="1" type="ORF">CTEN210_06571</name>
</gene>
<dbReference type="Proteomes" id="UP001054902">
    <property type="component" value="Unassembled WGS sequence"/>
</dbReference>
<name>A0AAD3CS69_9STRA</name>
<accession>A0AAD3CS69</accession>
<evidence type="ECO:0008006" key="3">
    <source>
        <dbReference type="Google" id="ProtNLM"/>
    </source>
</evidence>
<reference evidence="1 2" key="1">
    <citation type="journal article" date="2021" name="Sci. Rep.">
        <title>The genome of the diatom Chaetoceros tenuissimus carries an ancient integrated fragment of an extant virus.</title>
        <authorList>
            <person name="Hongo Y."/>
            <person name="Kimura K."/>
            <person name="Takaki Y."/>
            <person name="Yoshida Y."/>
            <person name="Baba S."/>
            <person name="Kobayashi G."/>
            <person name="Nagasaki K."/>
            <person name="Hano T."/>
            <person name="Tomaru Y."/>
        </authorList>
    </citation>
    <scope>NUCLEOTIDE SEQUENCE [LARGE SCALE GENOMIC DNA]</scope>
    <source>
        <strain evidence="1 2">NIES-3715</strain>
    </source>
</reference>
<sequence length="265" mass="30187">MYGGLKTLFYNGEKLWEGDEDYGDPLVYNKTERQSWQQIIILPGVQEIPDCTFTGCVKVKRIMMNDDVQLIGKATFFNCWRLVFIRLSRRLVKIGKYGFKGCYTLASLFIPRSCTEIGNKALSSCKKLKILCIPNENTTLGMYVIEDTALIRSSPFEVNRDGSYNMYYDSDNSVYTDDNEAVNTWIKSSDMVGDAFSLRAECSSEYPNMERIIERIKETGLSAMRCKNEAGISPSQVLESNPYSTIEEKKIVNNYILELMGEINA</sequence>
<protein>
    <recommendedName>
        <fullName evidence="3">Leucine-rich repeat domain-containing protein</fullName>
    </recommendedName>
</protein>
<proteinExistence type="predicted"/>
<dbReference type="Gene3D" id="3.80.10.10">
    <property type="entry name" value="Ribonuclease Inhibitor"/>
    <property type="match status" value="1"/>
</dbReference>
<dbReference type="EMBL" id="BLLK01000038">
    <property type="protein sequence ID" value="GFH50095.1"/>
    <property type="molecule type" value="Genomic_DNA"/>
</dbReference>